<sequence>MQALVSSQSRVTARALAVTALIWALVGAPGTAAADACAYASTGPDGTEAVAIAGHVTWTDPPFCSPP</sequence>
<feature type="signal peptide" evidence="1">
    <location>
        <begin position="1"/>
        <end position="34"/>
    </location>
</feature>
<evidence type="ECO:0000256" key="1">
    <source>
        <dbReference type="SAM" id="SignalP"/>
    </source>
</evidence>
<evidence type="ECO:0000313" key="3">
    <source>
        <dbReference type="Proteomes" id="UP001183881"/>
    </source>
</evidence>
<reference evidence="3" key="1">
    <citation type="submission" date="2023-07" db="EMBL/GenBank/DDBJ databases">
        <title>30 novel species of actinomycetes from the DSMZ collection.</title>
        <authorList>
            <person name="Nouioui I."/>
        </authorList>
    </citation>
    <scope>NUCLEOTIDE SEQUENCE [LARGE SCALE GENOMIC DNA]</scope>
    <source>
        <strain evidence="3">DSM 41636</strain>
    </source>
</reference>
<feature type="non-terminal residue" evidence="2">
    <location>
        <position position="67"/>
    </location>
</feature>
<gene>
    <name evidence="2" type="ORF">RM705_31650</name>
</gene>
<evidence type="ECO:0000313" key="2">
    <source>
        <dbReference type="EMBL" id="MDT0399223.1"/>
    </source>
</evidence>
<name>A0ABU2Q458_9ACTN</name>
<organism evidence="2 3">
    <name type="scientific">Streptomyces edwardsiae</name>
    <dbReference type="NCBI Taxonomy" id="3075527"/>
    <lineage>
        <taxon>Bacteria</taxon>
        <taxon>Bacillati</taxon>
        <taxon>Actinomycetota</taxon>
        <taxon>Actinomycetes</taxon>
        <taxon>Kitasatosporales</taxon>
        <taxon>Streptomycetaceae</taxon>
        <taxon>Streptomyces</taxon>
    </lineage>
</organism>
<keyword evidence="3" id="KW-1185">Reference proteome</keyword>
<dbReference type="EMBL" id="JAVRFA010000069">
    <property type="protein sequence ID" value="MDT0399223.1"/>
    <property type="molecule type" value="Genomic_DNA"/>
</dbReference>
<accession>A0ABU2Q458</accession>
<comment type="caution">
    <text evidence="2">The sequence shown here is derived from an EMBL/GenBank/DDBJ whole genome shotgun (WGS) entry which is preliminary data.</text>
</comment>
<proteinExistence type="predicted"/>
<dbReference type="Proteomes" id="UP001183881">
    <property type="component" value="Unassembled WGS sequence"/>
</dbReference>
<keyword evidence="1" id="KW-0732">Signal</keyword>
<protein>
    <submittedName>
        <fullName evidence="2">Uncharacterized protein</fullName>
    </submittedName>
</protein>
<feature type="chain" id="PRO_5046550478" evidence="1">
    <location>
        <begin position="35"/>
        <end position="67"/>
    </location>
</feature>